<dbReference type="AlphaFoldDB" id="A0A5J9W189"/>
<accession>A0A5J9W189</accession>
<keyword evidence="3" id="KW-1185">Reference proteome</keyword>
<sequence>MLSSFGVDLIILHLVHAWFVAIGWRWSLLKMNVLKRFNIHNQKTCISNPKTKTFGTTRRPTNLLTCDGAVSPLRGHCPATLAAAPPRPRAVAATTQAPRGCTTGPGHLAAHQGHRLSGTRPNPAPSICLSGPPVEPLVALSALGACDVFNLLAEHPALDIAAPPSSGPDSHGAAATKLLSRQYIWPTGPC</sequence>
<comment type="caution">
    <text evidence="2">The sequence shown here is derived from an EMBL/GenBank/DDBJ whole genome shotgun (WGS) entry which is preliminary data.</text>
</comment>
<protein>
    <submittedName>
        <fullName evidence="2">Uncharacterized protein</fullName>
    </submittedName>
</protein>
<keyword evidence="1" id="KW-0812">Transmembrane</keyword>
<evidence type="ECO:0000313" key="3">
    <source>
        <dbReference type="Proteomes" id="UP000324897"/>
    </source>
</evidence>
<keyword evidence="1" id="KW-1133">Transmembrane helix</keyword>
<dbReference type="Proteomes" id="UP000324897">
    <property type="component" value="Unassembled WGS sequence"/>
</dbReference>
<feature type="non-terminal residue" evidence="2">
    <location>
        <position position="1"/>
    </location>
</feature>
<keyword evidence="1" id="KW-0472">Membrane</keyword>
<proteinExistence type="predicted"/>
<reference evidence="2 3" key="1">
    <citation type="journal article" date="2019" name="Sci. Rep.">
        <title>A high-quality genome of Eragrostis curvula grass provides insights into Poaceae evolution and supports new strategies to enhance forage quality.</title>
        <authorList>
            <person name="Carballo J."/>
            <person name="Santos B.A.C.M."/>
            <person name="Zappacosta D."/>
            <person name="Garbus I."/>
            <person name="Selva J.P."/>
            <person name="Gallo C.A."/>
            <person name="Diaz A."/>
            <person name="Albertini E."/>
            <person name="Caccamo M."/>
            <person name="Echenique V."/>
        </authorList>
    </citation>
    <scope>NUCLEOTIDE SEQUENCE [LARGE SCALE GENOMIC DNA]</scope>
    <source>
        <strain evidence="3">cv. Victoria</strain>
        <tissue evidence="2">Leaf</tissue>
    </source>
</reference>
<organism evidence="2 3">
    <name type="scientific">Eragrostis curvula</name>
    <name type="common">weeping love grass</name>
    <dbReference type="NCBI Taxonomy" id="38414"/>
    <lineage>
        <taxon>Eukaryota</taxon>
        <taxon>Viridiplantae</taxon>
        <taxon>Streptophyta</taxon>
        <taxon>Embryophyta</taxon>
        <taxon>Tracheophyta</taxon>
        <taxon>Spermatophyta</taxon>
        <taxon>Magnoliopsida</taxon>
        <taxon>Liliopsida</taxon>
        <taxon>Poales</taxon>
        <taxon>Poaceae</taxon>
        <taxon>PACMAD clade</taxon>
        <taxon>Chloridoideae</taxon>
        <taxon>Eragrostideae</taxon>
        <taxon>Eragrostidinae</taxon>
        <taxon>Eragrostis</taxon>
    </lineage>
</organism>
<evidence type="ECO:0000313" key="2">
    <source>
        <dbReference type="EMBL" id="TVU42532.1"/>
    </source>
</evidence>
<dbReference type="EMBL" id="RWGY01000005">
    <property type="protein sequence ID" value="TVU42532.1"/>
    <property type="molecule type" value="Genomic_DNA"/>
</dbReference>
<evidence type="ECO:0000256" key="1">
    <source>
        <dbReference type="SAM" id="Phobius"/>
    </source>
</evidence>
<gene>
    <name evidence="2" type="ORF">EJB05_08944</name>
</gene>
<dbReference type="Gramene" id="TVU42532">
    <property type="protein sequence ID" value="TVU42532"/>
    <property type="gene ID" value="EJB05_08944"/>
</dbReference>
<feature type="transmembrane region" description="Helical" evidence="1">
    <location>
        <begin position="6"/>
        <end position="26"/>
    </location>
</feature>
<name>A0A5J9W189_9POAL</name>